<dbReference type="Pfam" id="PF13412">
    <property type="entry name" value="HTH_24"/>
    <property type="match status" value="1"/>
</dbReference>
<gene>
    <name evidence="5" type="ORF">C8D99_103148</name>
</gene>
<dbReference type="InterPro" id="IPR011008">
    <property type="entry name" value="Dimeric_a/b-barrel"/>
</dbReference>
<dbReference type="InterPro" id="IPR019887">
    <property type="entry name" value="Tscrpt_reg_AsnC/Lrp_C"/>
</dbReference>
<dbReference type="PRINTS" id="PR00033">
    <property type="entry name" value="HTHASNC"/>
</dbReference>
<dbReference type="OrthoDB" id="66249at2"/>
<dbReference type="EMBL" id="SORI01000003">
    <property type="protein sequence ID" value="TDY62928.1"/>
    <property type="molecule type" value="Genomic_DNA"/>
</dbReference>
<evidence type="ECO:0000313" key="5">
    <source>
        <dbReference type="EMBL" id="TDY62928.1"/>
    </source>
</evidence>
<feature type="domain" description="HTH asnC-type" evidence="4">
    <location>
        <begin position="8"/>
        <end position="69"/>
    </location>
</feature>
<evidence type="ECO:0000256" key="2">
    <source>
        <dbReference type="ARBA" id="ARBA00023125"/>
    </source>
</evidence>
<dbReference type="PANTHER" id="PTHR30154">
    <property type="entry name" value="LEUCINE-RESPONSIVE REGULATORY PROTEIN"/>
    <property type="match status" value="1"/>
</dbReference>
<keyword evidence="6" id="KW-1185">Reference proteome</keyword>
<sequence>MTNKQITLDETDIRLLNALWNSGRATLAELGKDCGLSAPGVADRLRRLERNGVILGYAPRIGLAAAGFGLTAFVEITLGHPSFREAFLDLAASLPEIRECHHVTGSSDYLLKVVCSGTAHLEELISERLKGCPGVAASRTSVVLSTPKDRPDAPLPDRP</sequence>
<dbReference type="Gene3D" id="3.30.70.920">
    <property type="match status" value="1"/>
</dbReference>
<dbReference type="GO" id="GO:0005829">
    <property type="term" value="C:cytosol"/>
    <property type="evidence" value="ECO:0007669"/>
    <property type="project" value="TreeGrafter"/>
</dbReference>
<dbReference type="InterPro" id="IPR000485">
    <property type="entry name" value="AsnC-type_HTH_dom"/>
</dbReference>
<keyword evidence="3" id="KW-0804">Transcription</keyword>
<accession>A0A4R8MD49</accession>
<keyword evidence="1" id="KW-0805">Transcription regulation</keyword>
<evidence type="ECO:0000256" key="1">
    <source>
        <dbReference type="ARBA" id="ARBA00023015"/>
    </source>
</evidence>
<organism evidence="5 6">
    <name type="scientific">Aminivibrio pyruvatiphilus</name>
    <dbReference type="NCBI Taxonomy" id="1005740"/>
    <lineage>
        <taxon>Bacteria</taxon>
        <taxon>Thermotogati</taxon>
        <taxon>Synergistota</taxon>
        <taxon>Synergistia</taxon>
        <taxon>Synergistales</taxon>
        <taxon>Aminobacteriaceae</taxon>
        <taxon>Aminivibrio</taxon>
    </lineage>
</organism>
<dbReference type="InterPro" id="IPR036388">
    <property type="entry name" value="WH-like_DNA-bd_sf"/>
</dbReference>
<dbReference type="RefSeq" id="WP_133956574.1">
    <property type="nucleotide sequence ID" value="NZ_SORI01000003.1"/>
</dbReference>
<dbReference type="PANTHER" id="PTHR30154:SF53">
    <property type="entry name" value="HTH-TYPE TRANSCRIPTIONAL REGULATOR LRPC"/>
    <property type="match status" value="1"/>
</dbReference>
<dbReference type="InterPro" id="IPR019888">
    <property type="entry name" value="Tscrpt_reg_AsnC-like"/>
</dbReference>
<comment type="caution">
    <text evidence="5">The sequence shown here is derived from an EMBL/GenBank/DDBJ whole genome shotgun (WGS) entry which is preliminary data.</text>
</comment>
<proteinExistence type="predicted"/>
<evidence type="ECO:0000259" key="4">
    <source>
        <dbReference type="PROSITE" id="PS50956"/>
    </source>
</evidence>
<name>A0A4R8MD49_9BACT</name>
<keyword evidence="2" id="KW-0238">DNA-binding</keyword>
<evidence type="ECO:0000256" key="3">
    <source>
        <dbReference type="ARBA" id="ARBA00023163"/>
    </source>
</evidence>
<dbReference type="Pfam" id="PF01037">
    <property type="entry name" value="AsnC_trans_reg"/>
    <property type="match status" value="1"/>
</dbReference>
<dbReference type="SMART" id="SM00344">
    <property type="entry name" value="HTH_ASNC"/>
    <property type="match status" value="1"/>
</dbReference>
<dbReference type="InterPro" id="IPR036390">
    <property type="entry name" value="WH_DNA-bd_sf"/>
</dbReference>
<dbReference type="SUPFAM" id="SSF46785">
    <property type="entry name" value="Winged helix' DNA-binding domain"/>
    <property type="match status" value="1"/>
</dbReference>
<dbReference type="SUPFAM" id="SSF54909">
    <property type="entry name" value="Dimeric alpha+beta barrel"/>
    <property type="match status" value="1"/>
</dbReference>
<dbReference type="Proteomes" id="UP000295066">
    <property type="component" value="Unassembled WGS sequence"/>
</dbReference>
<dbReference type="AlphaFoldDB" id="A0A4R8MD49"/>
<protein>
    <submittedName>
        <fullName evidence="5">Lrp/AsnC family leucine-responsive transcriptional regulator</fullName>
    </submittedName>
</protein>
<dbReference type="InterPro" id="IPR011991">
    <property type="entry name" value="ArsR-like_HTH"/>
</dbReference>
<dbReference type="CDD" id="cd00090">
    <property type="entry name" value="HTH_ARSR"/>
    <property type="match status" value="1"/>
</dbReference>
<dbReference type="GO" id="GO:0043565">
    <property type="term" value="F:sequence-specific DNA binding"/>
    <property type="evidence" value="ECO:0007669"/>
    <property type="project" value="InterPro"/>
</dbReference>
<reference evidence="5 6" key="1">
    <citation type="submission" date="2019-03" db="EMBL/GenBank/DDBJ databases">
        <title>Genomic Encyclopedia of Type Strains, Phase IV (KMG-IV): sequencing the most valuable type-strain genomes for metagenomic binning, comparative biology and taxonomic classification.</title>
        <authorList>
            <person name="Goeker M."/>
        </authorList>
    </citation>
    <scope>NUCLEOTIDE SEQUENCE [LARGE SCALE GENOMIC DNA]</scope>
    <source>
        <strain evidence="5 6">DSM 25964</strain>
    </source>
</reference>
<dbReference type="Gene3D" id="1.10.10.10">
    <property type="entry name" value="Winged helix-like DNA-binding domain superfamily/Winged helix DNA-binding domain"/>
    <property type="match status" value="1"/>
</dbReference>
<dbReference type="GO" id="GO:0043200">
    <property type="term" value="P:response to amino acid"/>
    <property type="evidence" value="ECO:0007669"/>
    <property type="project" value="TreeGrafter"/>
</dbReference>
<dbReference type="PROSITE" id="PS50956">
    <property type="entry name" value="HTH_ASNC_2"/>
    <property type="match status" value="1"/>
</dbReference>
<evidence type="ECO:0000313" key="6">
    <source>
        <dbReference type="Proteomes" id="UP000295066"/>
    </source>
</evidence>